<dbReference type="RefSeq" id="XP_016978458.1">
    <property type="nucleotide sequence ID" value="XM_017122969.1"/>
</dbReference>
<comment type="cofactor">
    <cofactor evidence="1 13">
        <name>heme</name>
        <dbReference type="ChEBI" id="CHEBI:30413"/>
    </cofactor>
</comment>
<evidence type="ECO:0000256" key="5">
    <source>
        <dbReference type="ARBA" id="ARBA00022617"/>
    </source>
</evidence>
<organism evidence="17">
    <name type="scientific">Drosophila rhopaloa</name>
    <name type="common">Fruit fly</name>
    <dbReference type="NCBI Taxonomy" id="1041015"/>
    <lineage>
        <taxon>Eukaryota</taxon>
        <taxon>Metazoa</taxon>
        <taxon>Ecdysozoa</taxon>
        <taxon>Arthropoda</taxon>
        <taxon>Hexapoda</taxon>
        <taxon>Insecta</taxon>
        <taxon>Pterygota</taxon>
        <taxon>Neoptera</taxon>
        <taxon>Endopterygota</taxon>
        <taxon>Diptera</taxon>
        <taxon>Brachycera</taxon>
        <taxon>Muscomorpha</taxon>
        <taxon>Ephydroidea</taxon>
        <taxon>Drosophilidae</taxon>
        <taxon>Drosophila</taxon>
        <taxon>Sophophora</taxon>
    </lineage>
</organism>
<evidence type="ECO:0000313" key="17">
    <source>
        <dbReference type="RefSeq" id="XP_016978458.1"/>
    </source>
</evidence>
<dbReference type="GO" id="GO:0004497">
    <property type="term" value="F:monooxygenase activity"/>
    <property type="evidence" value="ECO:0007669"/>
    <property type="project" value="UniProtKB-KW"/>
</dbReference>
<dbReference type="CTD" id="41706"/>
<evidence type="ECO:0000256" key="7">
    <source>
        <dbReference type="ARBA" id="ARBA00022824"/>
    </source>
</evidence>
<dbReference type="InterPro" id="IPR050476">
    <property type="entry name" value="Insect_CytP450_Detox"/>
</dbReference>
<dbReference type="GO" id="GO:0016705">
    <property type="term" value="F:oxidoreductase activity, acting on paired donors, with incorporation or reduction of molecular oxygen"/>
    <property type="evidence" value="ECO:0007669"/>
    <property type="project" value="InterPro"/>
</dbReference>
<comment type="similarity">
    <text evidence="4 14">Belongs to the cytochrome P450 family.</text>
</comment>
<evidence type="ECO:0000256" key="1">
    <source>
        <dbReference type="ARBA" id="ARBA00001971"/>
    </source>
</evidence>
<dbReference type="Pfam" id="PF00067">
    <property type="entry name" value="p450"/>
    <property type="match status" value="1"/>
</dbReference>
<dbReference type="InterPro" id="IPR017972">
    <property type="entry name" value="Cyt_P450_CS"/>
</dbReference>
<dbReference type="InterPro" id="IPR001128">
    <property type="entry name" value="Cyt_P450"/>
</dbReference>
<evidence type="ECO:0000256" key="12">
    <source>
        <dbReference type="ARBA" id="ARBA00023136"/>
    </source>
</evidence>
<dbReference type="GeneID" id="108044097"/>
<accession>A0A6P4ETS3</accession>
<dbReference type="GO" id="GO:0020037">
    <property type="term" value="F:heme binding"/>
    <property type="evidence" value="ECO:0007669"/>
    <property type="project" value="InterPro"/>
</dbReference>
<comment type="subcellular location">
    <subcellularLocation>
        <location evidence="3">Endoplasmic reticulum membrane</location>
        <topology evidence="3">Peripheral membrane protein</topology>
    </subcellularLocation>
    <subcellularLocation>
        <location evidence="2">Microsome membrane</location>
        <topology evidence="2">Peripheral membrane protein</topology>
    </subcellularLocation>
</comment>
<dbReference type="GO" id="GO:0005506">
    <property type="term" value="F:iron ion binding"/>
    <property type="evidence" value="ECO:0007669"/>
    <property type="project" value="InterPro"/>
</dbReference>
<dbReference type="AlphaFoldDB" id="A0A6P4ETS3"/>
<keyword evidence="11 14" id="KW-0503">Monooxygenase</keyword>
<dbReference type="PROSITE" id="PS00086">
    <property type="entry name" value="CYTOCHROME_P450"/>
    <property type="match status" value="1"/>
</dbReference>
<dbReference type="PANTHER" id="PTHR24292">
    <property type="entry name" value="CYTOCHROME P450"/>
    <property type="match status" value="1"/>
</dbReference>
<feature type="binding site" description="axial binding residue" evidence="13">
    <location>
        <position position="453"/>
    </location>
    <ligand>
        <name>heme</name>
        <dbReference type="ChEBI" id="CHEBI:30413"/>
    </ligand>
    <ligandPart>
        <name>Fe</name>
        <dbReference type="ChEBI" id="CHEBI:18248"/>
    </ligandPart>
</feature>
<sequence>MIGIYLLIGAVTLLYVYLKWTFSYWDRKGFPSTGVSIPFGGLKSVTQGKRSFGMAIYDLYQSTKEPVVGIYLTLRPALLIRDAQLAHDMLVKDFASFHDRGVYVDEENDPMSASLFQMEGASWKALRNKLTPSFTSGKLKAMFETSDSVGDKLIASMKAQLPQSGSKELELKKLMATYAIDIIATTIFGLDIDSFADPNNEFQVISRKVNRRNFEDIVRGASSFLYPGLEKFFVRIGWKQEATERMRELSNRTVDLREQNNIVRKDLLQLLLQLRNQGKISTDDSVWTAESTKNGVKSMSKDLIAGQLFLFYIAGYETTASTTSFTLYELTQNPEVMEKAKEDVRNALEKHGGKLTYDAISDMKYLEACVLETARKYPALPLLNRVCTQDYPVPDSKLVIKKGTPVIISLIGMHRDAEYFPDPLSYQPERYLEDNKNFNQAAYMPFGEGPRMCIGARMGKVNVKIAIAKVLSNFDLEIRKEKREIEFGINGVPLMPKEGVPVRLSLKK</sequence>
<evidence type="ECO:0000256" key="13">
    <source>
        <dbReference type="PIRSR" id="PIRSR602401-1"/>
    </source>
</evidence>
<keyword evidence="9 14" id="KW-0560">Oxidoreductase</keyword>
<dbReference type="OrthoDB" id="2789670at2759"/>
<keyword evidence="7" id="KW-0256">Endoplasmic reticulum</keyword>
<dbReference type="InterPro" id="IPR036396">
    <property type="entry name" value="Cyt_P450_sf"/>
</dbReference>
<keyword evidence="12" id="KW-0472">Membrane</keyword>
<evidence type="ECO:0000256" key="9">
    <source>
        <dbReference type="ARBA" id="ARBA00023002"/>
    </source>
</evidence>
<dbReference type="PRINTS" id="PR00463">
    <property type="entry name" value="EP450I"/>
</dbReference>
<evidence type="ECO:0000313" key="15">
    <source>
        <dbReference type="EnsemblMetazoa" id="XP_016978458.1"/>
    </source>
</evidence>
<keyword evidence="10 13" id="KW-0408">Iron</keyword>
<dbReference type="SUPFAM" id="SSF48264">
    <property type="entry name" value="Cytochrome P450"/>
    <property type="match status" value="1"/>
</dbReference>
<evidence type="ECO:0000313" key="16">
    <source>
        <dbReference type="Proteomes" id="UP001652680"/>
    </source>
</evidence>
<keyword evidence="8" id="KW-0492">Microsome</keyword>
<name>A0A6P4ETS3_DRORH</name>
<dbReference type="Proteomes" id="UP001652680">
    <property type="component" value="Unassembled WGS sequence"/>
</dbReference>
<keyword evidence="5 13" id="KW-0349">Heme</keyword>
<evidence type="ECO:0000256" key="14">
    <source>
        <dbReference type="RuleBase" id="RU000461"/>
    </source>
</evidence>
<dbReference type="InterPro" id="IPR002401">
    <property type="entry name" value="Cyt_P450_E_grp-I"/>
</dbReference>
<dbReference type="PANTHER" id="PTHR24292:SF93">
    <property type="entry name" value="CYTOCHROME P450 310A1-RELATED"/>
    <property type="match status" value="1"/>
</dbReference>
<evidence type="ECO:0000256" key="11">
    <source>
        <dbReference type="ARBA" id="ARBA00023033"/>
    </source>
</evidence>
<proteinExistence type="inferred from homology"/>
<dbReference type="Gene3D" id="1.10.630.10">
    <property type="entry name" value="Cytochrome P450"/>
    <property type="match status" value="1"/>
</dbReference>
<evidence type="ECO:0000256" key="3">
    <source>
        <dbReference type="ARBA" id="ARBA00004406"/>
    </source>
</evidence>
<gene>
    <name evidence="17" type="primary">LOC108044097</name>
    <name evidence="15" type="synonym">108044097</name>
</gene>
<evidence type="ECO:0000256" key="8">
    <source>
        <dbReference type="ARBA" id="ARBA00022848"/>
    </source>
</evidence>
<evidence type="ECO:0000256" key="4">
    <source>
        <dbReference type="ARBA" id="ARBA00010617"/>
    </source>
</evidence>
<keyword evidence="6 13" id="KW-0479">Metal-binding</keyword>
<reference evidence="17" key="2">
    <citation type="submission" date="2025-04" db="UniProtKB">
        <authorList>
            <consortium name="RefSeq"/>
        </authorList>
    </citation>
    <scope>IDENTIFICATION</scope>
</reference>
<reference evidence="16" key="1">
    <citation type="journal article" date="2021" name="Elife">
        <title>Highly contiguous assemblies of 101 drosophilid genomes.</title>
        <authorList>
            <person name="Kim B.Y."/>
            <person name="Wang J.R."/>
            <person name="Miller D.E."/>
            <person name="Barmina O."/>
            <person name="Delaney E."/>
            <person name="Thompson A."/>
            <person name="Comeault A.A."/>
            <person name="Peede D."/>
            <person name="D'Agostino E.R."/>
            <person name="Pelaez J."/>
            <person name="Aguilar J.M."/>
            <person name="Haji D."/>
            <person name="Matsunaga T."/>
            <person name="Armstrong E.E."/>
            <person name="Zych M."/>
            <person name="Ogawa Y."/>
            <person name="Stamenkovic-Radak M."/>
            <person name="Jelic M."/>
            <person name="Veselinovic M.S."/>
            <person name="Tanaskovic M."/>
            <person name="Eric P."/>
            <person name="Gao J.J."/>
            <person name="Katoh T.K."/>
            <person name="Toda M.J."/>
            <person name="Watabe H."/>
            <person name="Watada M."/>
            <person name="Davis J.S."/>
            <person name="Moyle L.C."/>
            <person name="Manoli G."/>
            <person name="Bertolini E."/>
            <person name="Kostal V."/>
            <person name="Hawley R.S."/>
            <person name="Takahashi A."/>
            <person name="Jones C.D."/>
            <person name="Price D.K."/>
            <person name="Whiteman N."/>
            <person name="Kopp A."/>
            <person name="Matute D.R."/>
            <person name="Petrov D.A."/>
        </authorList>
    </citation>
    <scope>NUCLEOTIDE SEQUENCE [LARGE SCALE GENOMIC DNA]</scope>
</reference>
<dbReference type="CDD" id="cd11056">
    <property type="entry name" value="CYP6-like"/>
    <property type="match status" value="1"/>
</dbReference>
<dbReference type="EnsemblMetazoa" id="XM_017122969.2">
    <property type="protein sequence ID" value="XP_016978458.1"/>
    <property type="gene ID" value="LOC108044097"/>
</dbReference>
<evidence type="ECO:0000256" key="2">
    <source>
        <dbReference type="ARBA" id="ARBA00004174"/>
    </source>
</evidence>
<dbReference type="GO" id="GO:0005789">
    <property type="term" value="C:endoplasmic reticulum membrane"/>
    <property type="evidence" value="ECO:0007669"/>
    <property type="project" value="UniProtKB-SubCell"/>
</dbReference>
<evidence type="ECO:0000256" key="6">
    <source>
        <dbReference type="ARBA" id="ARBA00022723"/>
    </source>
</evidence>
<keyword evidence="16" id="KW-1185">Reference proteome</keyword>
<dbReference type="PRINTS" id="PR00385">
    <property type="entry name" value="P450"/>
</dbReference>
<evidence type="ECO:0000256" key="10">
    <source>
        <dbReference type="ARBA" id="ARBA00023004"/>
    </source>
</evidence>
<reference evidence="15" key="3">
    <citation type="submission" date="2025-05" db="UniProtKB">
        <authorList>
            <consortium name="EnsemblMetazoa"/>
        </authorList>
    </citation>
    <scope>IDENTIFICATION</scope>
</reference>
<dbReference type="FunFam" id="1.10.630.10:FF:000042">
    <property type="entry name" value="Cytochrome P450"/>
    <property type="match status" value="1"/>
</dbReference>
<protein>
    <submittedName>
        <fullName evidence="17">Probable cytochrome P450 6d5</fullName>
    </submittedName>
</protein>